<comment type="caution">
    <text evidence="1">The sequence shown here is derived from an EMBL/GenBank/DDBJ whole genome shotgun (WGS) entry which is preliminary data.</text>
</comment>
<reference evidence="1 2" key="1">
    <citation type="submission" date="2024-05" db="EMBL/GenBank/DDBJ databases">
        <title>Genome sequencing and assembly of Indian major carp, Cirrhinus mrigala (Hamilton, 1822).</title>
        <authorList>
            <person name="Mohindra V."/>
            <person name="Chowdhury L.M."/>
            <person name="Lal K."/>
            <person name="Jena J.K."/>
        </authorList>
    </citation>
    <scope>NUCLEOTIDE SEQUENCE [LARGE SCALE GENOMIC DNA]</scope>
    <source>
        <strain evidence="1">CM1030</strain>
        <tissue evidence="1">Blood</tissue>
    </source>
</reference>
<evidence type="ECO:0000313" key="1">
    <source>
        <dbReference type="EMBL" id="KAL0169245.1"/>
    </source>
</evidence>
<protein>
    <submittedName>
        <fullName evidence="1">Uncharacterized protein</fullName>
    </submittedName>
</protein>
<sequence length="115" mass="13376">DLQDKNQRLEEAHKDLTVTRHRLTQEEYISSQLQSNECQLFSTADQLLNTAESSTQDVSGLFAKLQRKREVELHNGEVQQSFAQRMENCYNSMQSSLHEQSHKHAAMIDYYRSSV</sequence>
<gene>
    <name evidence="1" type="ORF">M9458_033841</name>
</gene>
<name>A0ABD0P5U5_CIRMR</name>
<feature type="non-terminal residue" evidence="1">
    <location>
        <position position="115"/>
    </location>
</feature>
<dbReference type="Proteomes" id="UP001529510">
    <property type="component" value="Unassembled WGS sequence"/>
</dbReference>
<accession>A0ABD0P5U5</accession>
<organism evidence="1 2">
    <name type="scientific">Cirrhinus mrigala</name>
    <name type="common">Mrigala</name>
    <dbReference type="NCBI Taxonomy" id="683832"/>
    <lineage>
        <taxon>Eukaryota</taxon>
        <taxon>Metazoa</taxon>
        <taxon>Chordata</taxon>
        <taxon>Craniata</taxon>
        <taxon>Vertebrata</taxon>
        <taxon>Euteleostomi</taxon>
        <taxon>Actinopterygii</taxon>
        <taxon>Neopterygii</taxon>
        <taxon>Teleostei</taxon>
        <taxon>Ostariophysi</taxon>
        <taxon>Cypriniformes</taxon>
        <taxon>Cyprinidae</taxon>
        <taxon>Labeoninae</taxon>
        <taxon>Labeonini</taxon>
        <taxon>Cirrhinus</taxon>
    </lineage>
</organism>
<dbReference type="AlphaFoldDB" id="A0ABD0P5U5"/>
<feature type="non-terminal residue" evidence="1">
    <location>
        <position position="1"/>
    </location>
</feature>
<keyword evidence="2" id="KW-1185">Reference proteome</keyword>
<evidence type="ECO:0000313" key="2">
    <source>
        <dbReference type="Proteomes" id="UP001529510"/>
    </source>
</evidence>
<dbReference type="EMBL" id="JAMKFB020000017">
    <property type="protein sequence ID" value="KAL0169245.1"/>
    <property type="molecule type" value="Genomic_DNA"/>
</dbReference>
<proteinExistence type="predicted"/>